<proteinExistence type="predicted"/>
<dbReference type="Gene3D" id="3.40.50.11350">
    <property type="match status" value="1"/>
</dbReference>
<dbReference type="GO" id="GO:0005975">
    <property type="term" value="P:carbohydrate metabolic process"/>
    <property type="evidence" value="ECO:0007669"/>
    <property type="project" value="InterPro"/>
</dbReference>
<evidence type="ECO:0008006" key="5">
    <source>
        <dbReference type="Google" id="ProtNLM"/>
    </source>
</evidence>
<dbReference type="EMBL" id="CP002305">
    <property type="protein sequence ID" value="ADQ17036.1"/>
    <property type="molecule type" value="Genomic_DNA"/>
</dbReference>
<protein>
    <recommendedName>
        <fullName evidence="5">Glycosyl transferase family 11</fullName>
    </recommendedName>
</protein>
<evidence type="ECO:0000256" key="1">
    <source>
        <dbReference type="ARBA" id="ARBA00022676"/>
    </source>
</evidence>
<name>E4RVH2_LEAB4</name>
<keyword evidence="4" id="KW-1185">Reference proteome</keyword>
<gene>
    <name evidence="3" type="ordered locus">Lbys_1317</name>
</gene>
<accession>E4RVH2</accession>
<evidence type="ECO:0000313" key="3">
    <source>
        <dbReference type="EMBL" id="ADQ17036.1"/>
    </source>
</evidence>
<dbReference type="Proteomes" id="UP000007435">
    <property type="component" value="Chromosome"/>
</dbReference>
<organism evidence="3 4">
    <name type="scientific">Leadbetterella byssophila (strain DSM 17132 / JCM 16389 / KACC 11308 / NBRC 106382 / 4M15)</name>
    <dbReference type="NCBI Taxonomy" id="649349"/>
    <lineage>
        <taxon>Bacteria</taxon>
        <taxon>Pseudomonadati</taxon>
        <taxon>Bacteroidota</taxon>
        <taxon>Cytophagia</taxon>
        <taxon>Cytophagales</taxon>
        <taxon>Leadbetterellaceae</taxon>
        <taxon>Leadbetterella</taxon>
    </lineage>
</organism>
<dbReference type="RefSeq" id="WP_013408085.1">
    <property type="nucleotide sequence ID" value="NC_014655.1"/>
</dbReference>
<dbReference type="Pfam" id="PF01531">
    <property type="entry name" value="Glyco_transf_11"/>
    <property type="match status" value="1"/>
</dbReference>
<keyword evidence="2" id="KW-0808">Transferase</keyword>
<dbReference type="AlphaFoldDB" id="E4RVH2"/>
<dbReference type="PANTHER" id="PTHR11927:SF9">
    <property type="entry name" value="L-FUCOSYLTRANSFERASE"/>
    <property type="match status" value="1"/>
</dbReference>
<dbReference type="PANTHER" id="PTHR11927">
    <property type="entry name" value="GALACTOSIDE 2-L-FUCOSYLTRANSFERASE"/>
    <property type="match status" value="1"/>
</dbReference>
<dbReference type="HOGENOM" id="CLU_081836_0_0_10"/>
<dbReference type="GO" id="GO:0016020">
    <property type="term" value="C:membrane"/>
    <property type="evidence" value="ECO:0007669"/>
    <property type="project" value="InterPro"/>
</dbReference>
<dbReference type="KEGG" id="lby:Lbys_1317"/>
<reference key="1">
    <citation type="submission" date="2010-11" db="EMBL/GenBank/DDBJ databases">
        <title>The complete genome of Leadbetterella byssophila DSM 17132.</title>
        <authorList>
            <consortium name="US DOE Joint Genome Institute (JGI-PGF)"/>
            <person name="Lucas S."/>
            <person name="Copeland A."/>
            <person name="Lapidus A."/>
            <person name="Glavina del Rio T."/>
            <person name="Dalin E."/>
            <person name="Tice H."/>
            <person name="Bruce D."/>
            <person name="Goodwin L."/>
            <person name="Pitluck S."/>
            <person name="Kyrpides N."/>
            <person name="Mavromatis K."/>
            <person name="Ivanova N."/>
            <person name="Teshima H."/>
            <person name="Brettin T."/>
            <person name="Detter J.C."/>
            <person name="Han C."/>
            <person name="Tapia R."/>
            <person name="Land M."/>
            <person name="Hauser L."/>
            <person name="Markowitz V."/>
            <person name="Cheng J.-F."/>
            <person name="Hugenholtz P."/>
            <person name="Woyke T."/>
            <person name="Wu D."/>
            <person name="Tindall B."/>
            <person name="Pomrenke H.G."/>
            <person name="Brambilla E."/>
            <person name="Klenk H.-P."/>
            <person name="Eisen J.A."/>
        </authorList>
    </citation>
    <scope>NUCLEOTIDE SEQUENCE [LARGE SCALE GENOMIC DNA]</scope>
    <source>
        <strain>DSM 17132</strain>
    </source>
</reference>
<reference evidence="3 4" key="2">
    <citation type="journal article" date="2011" name="Stand. Genomic Sci.">
        <title>Complete genome sequence of Leadbetterella byssophila type strain (4M15).</title>
        <authorList>
            <person name="Abt B."/>
            <person name="Teshima H."/>
            <person name="Lucas S."/>
            <person name="Lapidus A."/>
            <person name="Del Rio T.G."/>
            <person name="Nolan M."/>
            <person name="Tice H."/>
            <person name="Cheng J.F."/>
            <person name="Pitluck S."/>
            <person name="Liolios K."/>
            <person name="Pagani I."/>
            <person name="Ivanova N."/>
            <person name="Mavromatis K."/>
            <person name="Pati A."/>
            <person name="Tapia R."/>
            <person name="Han C."/>
            <person name="Goodwin L."/>
            <person name="Chen A."/>
            <person name="Palaniappan K."/>
            <person name="Land M."/>
            <person name="Hauser L."/>
            <person name="Chang Y.J."/>
            <person name="Jeffries C.D."/>
            <person name="Rohde M."/>
            <person name="Goker M."/>
            <person name="Tindall B.J."/>
            <person name="Detter J.C."/>
            <person name="Woyke T."/>
            <person name="Bristow J."/>
            <person name="Eisen J.A."/>
            <person name="Markowitz V."/>
            <person name="Hugenholtz P."/>
            <person name="Klenk H.P."/>
            <person name="Kyrpides N.C."/>
        </authorList>
    </citation>
    <scope>NUCLEOTIDE SEQUENCE [LARGE SCALE GENOMIC DNA]</scope>
    <source>
        <strain evidence="4">DSM 17132 / JCM 16389 / KACC 11308 / NBRC 106382 / 4M15</strain>
    </source>
</reference>
<keyword evidence="1" id="KW-0328">Glycosyltransferase</keyword>
<dbReference type="GO" id="GO:0008107">
    <property type="term" value="F:galactoside 2-alpha-L-fucosyltransferase activity"/>
    <property type="evidence" value="ECO:0007669"/>
    <property type="project" value="InterPro"/>
</dbReference>
<dbReference type="OrthoDB" id="639736at2"/>
<evidence type="ECO:0000256" key="2">
    <source>
        <dbReference type="ARBA" id="ARBA00022679"/>
    </source>
</evidence>
<evidence type="ECO:0000313" key="4">
    <source>
        <dbReference type="Proteomes" id="UP000007435"/>
    </source>
</evidence>
<sequence>MIIFTDKTGQLGNQLFEFSTFITNSLENNTILVNLFFSEYGKYFKGYTEKILHNQIRTTLGPNIINKLIIRLLQLKVTQRLYQKIGNHLNSSGVHSSIDNLNSHGKIILKSGSWYTSFSTFYKHSQFIRDYFTPINERLEEIELFIKPLRQKYDILIGLHIRRGDYKTFLNGKFYYENEIYRKKIEEIKNCLNGLAVGIIICSNDEINAKDISEKDAYNGPGHFIDDMYTLANCDYIIGPPSTFTMWASFYGQKPLYKIENPNLEVKLQDFKIDYGY</sequence>
<dbReference type="STRING" id="649349.Lbys_1317"/>
<dbReference type="InterPro" id="IPR002516">
    <property type="entry name" value="Glyco_trans_11"/>
</dbReference>
<dbReference type="eggNOG" id="ENOG502ZB0G">
    <property type="taxonomic scope" value="Bacteria"/>
</dbReference>